<organism evidence="1 2">
    <name type="scientific">Spiromyces aspiralis</name>
    <dbReference type="NCBI Taxonomy" id="68401"/>
    <lineage>
        <taxon>Eukaryota</taxon>
        <taxon>Fungi</taxon>
        <taxon>Fungi incertae sedis</taxon>
        <taxon>Zoopagomycota</taxon>
        <taxon>Kickxellomycotina</taxon>
        <taxon>Kickxellomycetes</taxon>
        <taxon>Kickxellales</taxon>
        <taxon>Kickxellaceae</taxon>
        <taxon>Spiromyces</taxon>
    </lineage>
</organism>
<reference evidence="1" key="1">
    <citation type="submission" date="2022-06" db="EMBL/GenBank/DDBJ databases">
        <title>Phylogenomic reconstructions and comparative analyses of Kickxellomycotina fungi.</title>
        <authorList>
            <person name="Reynolds N.K."/>
            <person name="Stajich J.E."/>
            <person name="Barry K."/>
            <person name="Grigoriev I.V."/>
            <person name="Crous P."/>
            <person name="Smith M.E."/>
        </authorList>
    </citation>
    <scope>NUCLEOTIDE SEQUENCE</scope>
    <source>
        <strain evidence="1">RSA 2271</strain>
    </source>
</reference>
<evidence type="ECO:0000313" key="1">
    <source>
        <dbReference type="EMBL" id="KAJ1678861.1"/>
    </source>
</evidence>
<dbReference type="Proteomes" id="UP001145114">
    <property type="component" value="Unassembled WGS sequence"/>
</dbReference>
<sequence length="471" mass="52288">MVLAASFSAESLKTLKQRYVAAGQGHLFDTFDDLSAEEAGSLFHQLSEIDVERCNHYFDQTVRNPKPIDAGLIEPLPIGSFASTINSPAEEVSKWRAEGLAQIRRGRVAVILMAGGQGTRLGSSSPKGCYDIGMPSHKSLFQIQAERIRRLQDWAAEGADDNDRSSTAVIPWVVMTSQPTYHATKREFEAHNYFGLDPNQVLLFNQGTLPCFDFDGKILLESKSRVAIAPNGNGGIYEALRKNGVIQWLRDCGVQYVHSYCVDNCLVRVADPVFIGYSVLQGAECGTKVVPKASWDEPVGVICKRNGNYSVVEYSEISEDMARQTRDGSPDSELSYNAGNIVNHFYTLDFLESRVPVIERELEHHIAKKKIKHFDLQTGTEVNPTKPNGIKLERFVFDIFPFVERMAVLEVAREDEFSPLKNAPGSATDCPETSRRHLIEQCVRFARAAGATFDADSDEDIVAKGFEISPI</sequence>
<feature type="non-terminal residue" evidence="1">
    <location>
        <position position="471"/>
    </location>
</feature>
<keyword evidence="2" id="KW-1185">Reference proteome</keyword>
<comment type="caution">
    <text evidence="1">The sequence shown here is derived from an EMBL/GenBank/DDBJ whole genome shotgun (WGS) entry which is preliminary data.</text>
</comment>
<protein>
    <submittedName>
        <fullName evidence="1">UDP-N-acetylglucosamine pyrophosphorylase</fullName>
    </submittedName>
</protein>
<gene>
    <name evidence="1" type="primary">UAP1</name>
    <name evidence="1" type="ORF">EV182_003206</name>
</gene>
<evidence type="ECO:0000313" key="2">
    <source>
        <dbReference type="Proteomes" id="UP001145114"/>
    </source>
</evidence>
<name>A0ACC1HRF0_9FUNG</name>
<dbReference type="EMBL" id="JAMZIH010000796">
    <property type="protein sequence ID" value="KAJ1678861.1"/>
    <property type="molecule type" value="Genomic_DNA"/>
</dbReference>
<proteinExistence type="predicted"/>
<accession>A0ACC1HRF0</accession>